<accession>A0A240C5T6</accession>
<reference evidence="2 3" key="1">
    <citation type="submission" date="2017-06" db="EMBL/GenBank/DDBJ databases">
        <authorList>
            <consortium name="Pathogen Informatics"/>
        </authorList>
    </citation>
    <scope>NUCLEOTIDE SEQUENCE [LARGE SCALE GENOMIC DNA]</scope>
    <source>
        <strain evidence="2 3">NCTC12148</strain>
    </source>
</reference>
<proteinExistence type="predicted"/>
<protein>
    <submittedName>
        <fullName evidence="2">Lantibiotic dehydratase, C terminus</fullName>
    </submittedName>
</protein>
<evidence type="ECO:0000313" key="3">
    <source>
        <dbReference type="Proteomes" id="UP000215134"/>
    </source>
</evidence>
<dbReference type="AlphaFoldDB" id="A0A240C5T6"/>
<organism evidence="2 3">
    <name type="scientific">Serratia ficaria</name>
    <dbReference type="NCBI Taxonomy" id="61651"/>
    <lineage>
        <taxon>Bacteria</taxon>
        <taxon>Pseudomonadati</taxon>
        <taxon>Pseudomonadota</taxon>
        <taxon>Gammaproteobacteria</taxon>
        <taxon>Enterobacterales</taxon>
        <taxon>Yersiniaceae</taxon>
        <taxon>Serratia</taxon>
    </lineage>
</organism>
<gene>
    <name evidence="2" type="ORF">SAMEA4384070_03053</name>
</gene>
<dbReference type="EMBL" id="LT906479">
    <property type="protein sequence ID" value="SNW02962.1"/>
    <property type="molecule type" value="Genomic_DNA"/>
</dbReference>
<name>A0A240C5T6_SERFI</name>
<dbReference type="KEGG" id="sfj:SAMEA4384070_3053"/>
<evidence type="ECO:0000313" key="2">
    <source>
        <dbReference type="EMBL" id="SNW02962.1"/>
    </source>
</evidence>
<keyword evidence="3" id="KW-1185">Reference proteome</keyword>
<dbReference type="InterPro" id="IPR006827">
    <property type="entry name" value="Lant_deHydtase_N"/>
</dbReference>
<dbReference type="OrthoDB" id="8428173at2"/>
<feature type="domain" description="Lantibiotic dehydratase N-terminal" evidence="1">
    <location>
        <begin position="128"/>
        <end position="377"/>
    </location>
</feature>
<evidence type="ECO:0000259" key="1">
    <source>
        <dbReference type="Pfam" id="PF04738"/>
    </source>
</evidence>
<dbReference type="Pfam" id="PF04738">
    <property type="entry name" value="Lant_dehydr_N"/>
    <property type="match status" value="1"/>
</dbReference>
<sequence>MRCADYFWLRSAGFPADQLMQATSFPSLPAFTSLMALHQLRGRLLQQFEQQMAVVGEVQCRKFARKLAAQQAVSVSDLPLPLRDVLQQPLDEWHNVNAKIVAQETTLRPVFANFNEQGRQQLIDFLSRADVSEAIFISNPDAAQRINALITERHAPHDSRKKQKIRLGWSYAQRFCTKNDTCSFFGPIAWGRFDDRQTVLANVKWSMGSWLSQRKTFFESWVIQRLVAQINAQCPEPMCLPLSVNPGCYLQGDVLHYPLGKSRRLTGPTFDVLKALTMAVVSEKQLRDRLDNNPGQVVKHLISAGIVQRGFQLSPRDPAALTTILEAMRTAALPERFVAHWSECFQRLERQRETYAGGDLQQRQQALAAMNQTLSDAGVSLARDSGKMYVGRYPVYEDCARASTLTFNRKLQQALDVDFAPLMSLYQWLTRATGVLLHQAWLDVYQLIPPCPDGQDVSLLAFLHLLHPQQAAIQQQVCDRVRTMLNEAWQPLLSVVHTEELQLSAAQLEQVLAALNQQCPAAADFPVFGDDFHSPDFMLAADNLEALNRGEYQVVLGETHPGVHTLSQPVAAPFCPVTAEIDQGVNALLGRERLILADSPESYQRSHIDWPLVSHYVQLILPGGGGSVAAEKRYPAGRARLHCKTGRLTVEDMDGAFHEDLLCVSGTSLHQLLFRLAGDVLPRHEPRRIRVNRTLYKRRTWAFNAGGWPEAVSDEFMAFIQWRDWQQRQALPRWVFIKCDSEPKPLFIDFDNPLSLDALATALKKARVIQVSEMLPTPDELWFNDARGRVCCEIRTTFSPIKQETTENAE</sequence>
<dbReference type="Proteomes" id="UP000215134">
    <property type="component" value="Chromosome 1"/>
</dbReference>